<comment type="pathway">
    <text evidence="2">Protein modification; protein ubiquitination.</text>
</comment>
<dbReference type="Pfam" id="PF00179">
    <property type="entry name" value="UQ_con"/>
    <property type="match status" value="1"/>
</dbReference>
<feature type="domain" description="UBC core" evidence="7">
    <location>
        <begin position="1250"/>
        <end position="1420"/>
    </location>
</feature>
<feature type="region of interest" description="Disordered" evidence="6">
    <location>
        <begin position="242"/>
        <end position="271"/>
    </location>
</feature>
<evidence type="ECO:0000256" key="5">
    <source>
        <dbReference type="ARBA" id="ARBA00023242"/>
    </source>
</evidence>
<dbReference type="GO" id="GO:0005634">
    <property type="term" value="C:nucleus"/>
    <property type="evidence" value="ECO:0007669"/>
    <property type="project" value="UniProtKB-SubCell"/>
</dbReference>
<dbReference type="InterPro" id="IPR019474">
    <property type="entry name" value="Ub_conjug_fac_E4_core"/>
</dbReference>
<keyword evidence="9" id="KW-1185">Reference proteome</keyword>
<dbReference type="SMART" id="SM00212">
    <property type="entry name" value="UBCc"/>
    <property type="match status" value="1"/>
</dbReference>
<sequence>MDPMDEDDPLLRLAMELSMQEPEDTSNAETSLRGQGQAKRAGEGASEADSEGKTKVRRSRSDSPGAPASAHDGDQLNMVEELQMQEVLAESRRQSQHQSLPSASSRAPSGPQQYNAASSTAQSAHAYPSSAQSVAPQQEDDILEALALSLRQDRQSGPIGPQQSEGPSGDAGGAGVTASTLAAALSVAGQCQGNEQTSMLRESETSRVEQAVGSSNPGNGSSMGRAVTADALAAALSAASQPGLAQRAQQEQETAGPRSLPGESLSPFSERPVPIAFSGRPKWVQAALSHTPTGKPQSDNFKFPTAQTSVVLELLSQVLGIPVSNHTSSLRLEAAPNDTACQLVTLSAMDALVRTMIGRRGPGKPMLHVLSEAYEQCVQKLDKGGVDTMVAPLLEMVQDRVARKGMALLMDDDADIYFEDGEHKADLQSGLVNRTLTSNYLMGMLACASGREDLQVFESLLFAAFRSVKCNFKVANSLGPQIYILDVLTQQPQLQQSLTLLLLQEVEQMESGTWRESSSIFKSPLSVSSVVNPSTFRSNIESPTREVFTSANGYPNNRGKVESGKNFIRTCMDDSHSAVKEICMRLVKAKNSIVPQCGREAVMSWLAAVATLGESRTRGGERQAVQSVMGTQSDGFMLGALSVALRFCRPFMKGEEKFMQRLDPMYYLTNPFRVGGANFERSLAGRRQAVGSREKTKFLAPRNPTEAPHFVTECFFITQRLMHTALIPALNRYSNMWEELHRRSRRSKQPGGLTLNEHLLRDCTETQLLDPVLAAHALKFSVLQLFWLLSLIRKGNDDAFRIVPESVVHDIGSWLIFIIRGGQALLFGDVDISLLMESLVELIERRDLVRSPLVASKIVELMSVMVSPTTSLLNAQQVNPGAVVGRVVTRPGEATLVAAVLGTGAAQERLVPALMRLYSAADHVVGLDVDKDAYDKFSTRHAIDTILEQLWKDETCRMSITRLAQAELDGSSDSLFSDFVGSVLNDLMYLLKDSFDRLHDIHSIEAAMADKAGWNALDAVQQQTKQRFCEGQQHTCRGYMRMAVTTLRLLNLLSADAVVGLAFLEYPLSGRSANAMLRFIELLVGPRCSELRVEKPEQYHFFPDQMLVSVCEFMLCLGRHEKFRTVMAREHDFDAVAIKVLDTAREKLIASHHHQHAEQLESFVEEVNRIKVGMGDAHTPADSVMIEATVEAHDHENRYAFEEREQENVESVYVEKLQALAVSDFDTNAPGAYSSAFTEMSEEAGGIKPQGMKRLTKELRDFMSKAQLPIYPASSIFVRHDSDRIDKVRAMITGPDGTPYGYGCFIFDVYFPSDYPNVPPLMNLETTGRGRVRFNPNLYNDGKVCLSLLGTWHGVDAHEKWDARRSNLFQILVSIQGMILVEDPYFNEPMVDTMRNMSEGVAASTNYNAEIQLNTIRWAMIDQLKMPRPGFEEVVRLHFGLMRHRVMRQCVQWMRQAQGMDEGHRTRLAAAVDELFSLLQQL</sequence>
<comment type="subcellular location">
    <subcellularLocation>
        <location evidence="1">Nucleus</location>
    </subcellularLocation>
</comment>
<dbReference type="GO" id="GO:0000151">
    <property type="term" value="C:ubiquitin ligase complex"/>
    <property type="evidence" value="ECO:0007669"/>
    <property type="project" value="InterPro"/>
</dbReference>
<dbReference type="PROSITE" id="PS50330">
    <property type="entry name" value="UIM"/>
    <property type="match status" value="1"/>
</dbReference>
<dbReference type="InterPro" id="IPR000608">
    <property type="entry name" value="UBC"/>
</dbReference>
<dbReference type="GO" id="GO:0006511">
    <property type="term" value="P:ubiquitin-dependent protein catabolic process"/>
    <property type="evidence" value="ECO:0007669"/>
    <property type="project" value="InterPro"/>
</dbReference>
<dbReference type="PROSITE" id="PS50127">
    <property type="entry name" value="UBC_2"/>
    <property type="match status" value="1"/>
</dbReference>
<accession>A0A8S1J4D7</accession>
<gene>
    <name evidence="8" type="ORF">OSTQU699_LOCUS6074</name>
</gene>
<dbReference type="PANTHER" id="PTHR13931">
    <property type="entry name" value="UBIQUITINATION FACTOR E4"/>
    <property type="match status" value="1"/>
</dbReference>
<dbReference type="OrthoDB" id="47801at2759"/>
<organism evidence="8 9">
    <name type="scientific">Ostreobium quekettii</name>
    <dbReference type="NCBI Taxonomy" id="121088"/>
    <lineage>
        <taxon>Eukaryota</taxon>
        <taxon>Viridiplantae</taxon>
        <taxon>Chlorophyta</taxon>
        <taxon>core chlorophytes</taxon>
        <taxon>Ulvophyceae</taxon>
        <taxon>TCBD clade</taxon>
        <taxon>Bryopsidales</taxon>
        <taxon>Ostreobineae</taxon>
        <taxon>Ostreobiaceae</taxon>
        <taxon>Ostreobium</taxon>
    </lineage>
</organism>
<dbReference type="InterPro" id="IPR016135">
    <property type="entry name" value="UBQ-conjugating_enzyme/RWD"/>
</dbReference>
<evidence type="ECO:0000256" key="3">
    <source>
        <dbReference type="ARBA" id="ARBA00022679"/>
    </source>
</evidence>
<keyword evidence="3" id="KW-0808">Transferase</keyword>
<evidence type="ECO:0000256" key="1">
    <source>
        <dbReference type="ARBA" id="ARBA00004123"/>
    </source>
</evidence>
<dbReference type="Gene3D" id="3.10.110.10">
    <property type="entry name" value="Ubiquitin Conjugating Enzyme"/>
    <property type="match status" value="1"/>
</dbReference>
<protein>
    <recommendedName>
        <fullName evidence="7">UBC core domain-containing protein</fullName>
    </recommendedName>
</protein>
<evidence type="ECO:0000259" key="7">
    <source>
        <dbReference type="PROSITE" id="PS50127"/>
    </source>
</evidence>
<dbReference type="SMART" id="SM00726">
    <property type="entry name" value="UIM"/>
    <property type="match status" value="2"/>
</dbReference>
<comment type="caution">
    <text evidence="8">The sequence shown here is derived from an EMBL/GenBank/DDBJ whole genome shotgun (WGS) entry which is preliminary data.</text>
</comment>
<dbReference type="EMBL" id="CAJHUC010001325">
    <property type="protein sequence ID" value="CAD7700715.1"/>
    <property type="molecule type" value="Genomic_DNA"/>
</dbReference>
<feature type="compositionally biased region" description="Polar residues" evidence="6">
    <location>
        <begin position="96"/>
        <end position="136"/>
    </location>
</feature>
<evidence type="ECO:0000313" key="8">
    <source>
        <dbReference type="EMBL" id="CAD7700715.1"/>
    </source>
</evidence>
<evidence type="ECO:0000256" key="4">
    <source>
        <dbReference type="ARBA" id="ARBA00022786"/>
    </source>
</evidence>
<keyword evidence="4" id="KW-0833">Ubl conjugation pathway</keyword>
<proteinExistence type="predicted"/>
<dbReference type="Pfam" id="PF10408">
    <property type="entry name" value="Ufd2P_core"/>
    <property type="match status" value="1"/>
</dbReference>
<dbReference type="CDD" id="cd23810">
    <property type="entry name" value="UBCc_BIRC6"/>
    <property type="match status" value="1"/>
</dbReference>
<dbReference type="InterPro" id="IPR045132">
    <property type="entry name" value="UBE4"/>
</dbReference>
<evidence type="ECO:0000256" key="2">
    <source>
        <dbReference type="ARBA" id="ARBA00004906"/>
    </source>
</evidence>
<feature type="region of interest" description="Disordered" evidence="6">
    <location>
        <begin position="1"/>
        <end position="175"/>
    </location>
</feature>
<keyword evidence="5" id="KW-0539">Nucleus</keyword>
<feature type="region of interest" description="Disordered" evidence="6">
    <location>
        <begin position="193"/>
        <end position="224"/>
    </location>
</feature>
<dbReference type="GO" id="GO:0034450">
    <property type="term" value="F:ubiquitin-ubiquitin ligase activity"/>
    <property type="evidence" value="ECO:0007669"/>
    <property type="project" value="InterPro"/>
</dbReference>
<name>A0A8S1J4D7_9CHLO</name>
<dbReference type="GO" id="GO:0000209">
    <property type="term" value="P:protein polyubiquitination"/>
    <property type="evidence" value="ECO:0007669"/>
    <property type="project" value="TreeGrafter"/>
</dbReference>
<dbReference type="Proteomes" id="UP000708148">
    <property type="component" value="Unassembled WGS sequence"/>
</dbReference>
<feature type="compositionally biased region" description="Low complexity" evidence="6">
    <location>
        <begin position="213"/>
        <end position="224"/>
    </location>
</feature>
<evidence type="ECO:0000313" key="9">
    <source>
        <dbReference type="Proteomes" id="UP000708148"/>
    </source>
</evidence>
<dbReference type="PANTHER" id="PTHR13931:SF2">
    <property type="entry name" value="UBIQUITIN CONJUGATION FACTOR E4 B"/>
    <property type="match status" value="1"/>
</dbReference>
<evidence type="ECO:0000256" key="6">
    <source>
        <dbReference type="SAM" id="MobiDB-lite"/>
    </source>
</evidence>
<dbReference type="GO" id="GO:0036503">
    <property type="term" value="P:ERAD pathway"/>
    <property type="evidence" value="ECO:0007669"/>
    <property type="project" value="InterPro"/>
</dbReference>
<dbReference type="SUPFAM" id="SSF54495">
    <property type="entry name" value="UBC-like"/>
    <property type="match status" value="1"/>
</dbReference>
<reference evidence="8" key="1">
    <citation type="submission" date="2020-12" db="EMBL/GenBank/DDBJ databases">
        <authorList>
            <person name="Iha C."/>
        </authorList>
    </citation>
    <scope>NUCLEOTIDE SEQUENCE</scope>
</reference>
<dbReference type="GO" id="GO:0005737">
    <property type="term" value="C:cytoplasm"/>
    <property type="evidence" value="ECO:0007669"/>
    <property type="project" value="TreeGrafter"/>
</dbReference>
<dbReference type="InterPro" id="IPR003903">
    <property type="entry name" value="UIM_dom"/>
</dbReference>